<evidence type="ECO:0000313" key="2">
    <source>
        <dbReference type="EMBL" id="TKW13762.1"/>
    </source>
</evidence>
<evidence type="ECO:0000256" key="1">
    <source>
        <dbReference type="SAM" id="MobiDB-lite"/>
    </source>
</evidence>
<gene>
    <name evidence="2" type="ORF">SEVIR_5G122000v2</name>
</gene>
<name>A0A4U6UES4_SETVI</name>
<reference evidence="2" key="1">
    <citation type="submission" date="2019-03" db="EMBL/GenBank/DDBJ databases">
        <title>WGS assembly of Setaria viridis.</title>
        <authorList>
            <person name="Huang P."/>
            <person name="Jenkins J."/>
            <person name="Grimwood J."/>
            <person name="Barry K."/>
            <person name="Healey A."/>
            <person name="Mamidi S."/>
            <person name="Sreedasyam A."/>
            <person name="Shu S."/>
            <person name="Feldman M."/>
            <person name="Wu J."/>
            <person name="Yu Y."/>
            <person name="Chen C."/>
            <person name="Johnson J."/>
            <person name="Rokhsar D."/>
            <person name="Baxter I."/>
            <person name="Schmutz J."/>
            <person name="Brutnell T."/>
            <person name="Kellogg E."/>
        </authorList>
    </citation>
    <scope>NUCLEOTIDE SEQUENCE [LARGE SCALE GENOMIC DNA]</scope>
</reference>
<dbReference type="AlphaFoldDB" id="A0A4U6UES4"/>
<keyword evidence="3" id="KW-1185">Reference proteome</keyword>
<dbReference type="Gramene" id="TKW13762">
    <property type="protein sequence ID" value="TKW13762"/>
    <property type="gene ID" value="SEVIR_5G122000v2"/>
</dbReference>
<feature type="compositionally biased region" description="Basic and acidic residues" evidence="1">
    <location>
        <begin position="102"/>
        <end position="114"/>
    </location>
</feature>
<accession>A0A4U6UES4</accession>
<sequence length="249" mass="29255">MEELRDQSCISPICEDINAALRIDDATPGDTGDVCVESYSNTVGGAGDGLDPCSMDDHDLSPKERRRRRDRARRAAMSPRQRAAINKRRRDSYVGKRLFMTPEKKKEKTRQSKRDYRKRAKEQQVAPKRTLATPIPSLHLMYLERKILGLHLMTLLQVFRHYHLLLTSRIQCLHMVGRQRHMPPWKRTIAMRTSYLRTTRKRMRGTFLEAKNLMIGKLMRMSISRRLMKIPTNPMYQIHMMRFMPMSLT</sequence>
<feature type="compositionally biased region" description="Basic residues" evidence="1">
    <location>
        <begin position="64"/>
        <end position="74"/>
    </location>
</feature>
<evidence type="ECO:0000313" key="3">
    <source>
        <dbReference type="Proteomes" id="UP000298652"/>
    </source>
</evidence>
<dbReference type="Proteomes" id="UP000298652">
    <property type="component" value="Chromosome 5"/>
</dbReference>
<dbReference type="EMBL" id="CM016556">
    <property type="protein sequence ID" value="TKW13762.1"/>
    <property type="molecule type" value="Genomic_DNA"/>
</dbReference>
<organism evidence="2 3">
    <name type="scientific">Setaria viridis</name>
    <name type="common">Green bristlegrass</name>
    <name type="synonym">Setaria italica subsp. viridis</name>
    <dbReference type="NCBI Taxonomy" id="4556"/>
    <lineage>
        <taxon>Eukaryota</taxon>
        <taxon>Viridiplantae</taxon>
        <taxon>Streptophyta</taxon>
        <taxon>Embryophyta</taxon>
        <taxon>Tracheophyta</taxon>
        <taxon>Spermatophyta</taxon>
        <taxon>Magnoliopsida</taxon>
        <taxon>Liliopsida</taxon>
        <taxon>Poales</taxon>
        <taxon>Poaceae</taxon>
        <taxon>PACMAD clade</taxon>
        <taxon>Panicoideae</taxon>
        <taxon>Panicodae</taxon>
        <taxon>Paniceae</taxon>
        <taxon>Cenchrinae</taxon>
        <taxon>Setaria</taxon>
    </lineage>
</organism>
<proteinExistence type="predicted"/>
<feature type="region of interest" description="Disordered" evidence="1">
    <location>
        <begin position="46"/>
        <end position="127"/>
    </location>
</feature>
<protein>
    <submittedName>
        <fullName evidence="2">Uncharacterized protein</fullName>
    </submittedName>
</protein>